<dbReference type="AlphaFoldDB" id="M2XUK7"/>
<accession>M2XUK7</accession>
<keyword evidence="1" id="KW-0645">Protease</keyword>
<evidence type="ECO:0000313" key="1">
    <source>
        <dbReference type="EMBL" id="EME52915.1"/>
    </source>
</evidence>
<proteinExistence type="predicted"/>
<keyword evidence="1" id="KW-0031">Aminopeptidase</keyword>
<dbReference type="GO" id="GO:0004177">
    <property type="term" value="F:aminopeptidase activity"/>
    <property type="evidence" value="ECO:0007669"/>
    <property type="project" value="UniProtKB-KW"/>
</dbReference>
<name>M2XUK7_9PSEU</name>
<protein>
    <submittedName>
        <fullName evidence="1">Aminopeptidase</fullName>
    </submittedName>
</protein>
<evidence type="ECO:0000313" key="2">
    <source>
        <dbReference type="Proteomes" id="UP000054226"/>
    </source>
</evidence>
<dbReference type="Proteomes" id="UP000054226">
    <property type="component" value="Unassembled WGS sequence"/>
</dbReference>
<reference evidence="1 2" key="1">
    <citation type="journal article" date="2013" name="Genome Announc.">
        <title>Draft Genome Sequence of Amycolatopsis decaplanina Strain DSM 44594T.</title>
        <authorList>
            <person name="Kaur N."/>
            <person name="Kumar S."/>
            <person name="Bala M."/>
            <person name="Raghava G.P."/>
            <person name="Mayilraj S."/>
        </authorList>
    </citation>
    <scope>NUCLEOTIDE SEQUENCE [LARGE SCALE GENOMIC DNA]</scope>
    <source>
        <strain evidence="1 2">DSM 44594</strain>
    </source>
</reference>
<gene>
    <name evidence="1" type="ORF">H074_31382</name>
</gene>
<keyword evidence="1" id="KW-0378">Hydrolase</keyword>
<organism evidence="1 2">
    <name type="scientific">Amycolatopsis decaplanina DSM 44594</name>
    <dbReference type="NCBI Taxonomy" id="1284240"/>
    <lineage>
        <taxon>Bacteria</taxon>
        <taxon>Bacillati</taxon>
        <taxon>Actinomycetota</taxon>
        <taxon>Actinomycetes</taxon>
        <taxon>Pseudonocardiales</taxon>
        <taxon>Pseudonocardiaceae</taxon>
        <taxon>Amycolatopsis</taxon>
    </lineage>
</organism>
<keyword evidence="2" id="KW-1185">Reference proteome</keyword>
<comment type="caution">
    <text evidence="1">The sequence shown here is derived from an EMBL/GenBank/DDBJ whole genome shotgun (WGS) entry which is preliminary data.</text>
</comment>
<sequence length="31" mass="3306">MDLSKDNVFFGVRAAGKNGRRGPVAFPTPLS</sequence>
<dbReference type="EMBL" id="AOHO01000074">
    <property type="protein sequence ID" value="EME52915.1"/>
    <property type="molecule type" value="Genomic_DNA"/>
</dbReference>